<dbReference type="Proteomes" id="UP000179157">
    <property type="component" value="Unassembled WGS sequence"/>
</dbReference>
<accession>A0A1F5V1C0</accession>
<dbReference type="AlphaFoldDB" id="A0A1F5V1C0"/>
<evidence type="ECO:0000259" key="1">
    <source>
        <dbReference type="Pfam" id="PF01370"/>
    </source>
</evidence>
<comment type="caution">
    <text evidence="2">The sequence shown here is derived from an EMBL/GenBank/DDBJ whole genome shotgun (WGS) entry which is preliminary data.</text>
</comment>
<dbReference type="Pfam" id="PF01370">
    <property type="entry name" value="Epimerase"/>
    <property type="match status" value="1"/>
</dbReference>
<dbReference type="PANTHER" id="PTHR43245">
    <property type="entry name" value="BIFUNCTIONAL POLYMYXIN RESISTANCE PROTEIN ARNA"/>
    <property type="match status" value="1"/>
</dbReference>
<dbReference type="InterPro" id="IPR050177">
    <property type="entry name" value="Lipid_A_modif_metabolic_enz"/>
</dbReference>
<name>A0A1F5V1C0_FRAXR</name>
<dbReference type="SUPFAM" id="SSF51735">
    <property type="entry name" value="NAD(P)-binding Rossmann-fold domains"/>
    <property type="match status" value="1"/>
</dbReference>
<dbReference type="InterPro" id="IPR001509">
    <property type="entry name" value="Epimerase_deHydtase"/>
</dbReference>
<dbReference type="InterPro" id="IPR036291">
    <property type="entry name" value="NAD(P)-bd_dom_sf"/>
</dbReference>
<dbReference type="EMBL" id="MFGX01000016">
    <property type="protein sequence ID" value="OGF57213.1"/>
    <property type="molecule type" value="Genomic_DNA"/>
</dbReference>
<evidence type="ECO:0000313" key="2">
    <source>
        <dbReference type="EMBL" id="OGF57213.1"/>
    </source>
</evidence>
<dbReference type="STRING" id="1817864.A2Z21_02110"/>
<sequence>MKTLVTGATGLVGSHLVEYLLERGDSVRALVRDERRAEPLARLGAELIPGDLSKPASLKPATRGIDVVYHCAARVSLPFQGNREVLLKTNVEGTKNLLESSVQSGVRRFVFVSSVAVYGDARCELVGEDHPLLANGPYGESKIRAEQLIRECEKCGSLETVILRPCVIYGPRDTNFLPQISQALPGRRFPLVNGGYQLLDMVYVTDVAEALLLTGTKVEAVGQTYNVTDGGRHSIRKLVELFGKTLDRPPRTWSVPYPIAYSFAALSYRWSKLRRSGEEPLISPGGVRAMARPHHYDISKIQKELGYTPRVPLEEGLKRAVDWYLNLK</sequence>
<protein>
    <recommendedName>
        <fullName evidence="1">NAD-dependent epimerase/dehydratase domain-containing protein</fullName>
    </recommendedName>
</protein>
<organism evidence="2 3">
    <name type="scientific">Fraserbacteria sp. (strain RBG_16_55_9)</name>
    <dbReference type="NCBI Taxonomy" id="1817864"/>
    <lineage>
        <taxon>Bacteria</taxon>
        <taxon>Candidatus Fraseribacteriota</taxon>
    </lineage>
</organism>
<evidence type="ECO:0000313" key="3">
    <source>
        <dbReference type="Proteomes" id="UP000179157"/>
    </source>
</evidence>
<reference evidence="2 3" key="1">
    <citation type="journal article" date="2016" name="Nat. Commun.">
        <title>Thousands of microbial genomes shed light on interconnected biogeochemical processes in an aquifer system.</title>
        <authorList>
            <person name="Anantharaman K."/>
            <person name="Brown C.T."/>
            <person name="Hug L.A."/>
            <person name="Sharon I."/>
            <person name="Castelle C.J."/>
            <person name="Probst A.J."/>
            <person name="Thomas B.C."/>
            <person name="Singh A."/>
            <person name="Wilkins M.J."/>
            <person name="Karaoz U."/>
            <person name="Brodie E.L."/>
            <person name="Williams K.H."/>
            <person name="Hubbard S.S."/>
            <person name="Banfield J.F."/>
        </authorList>
    </citation>
    <scope>NUCLEOTIDE SEQUENCE [LARGE SCALE GENOMIC DNA]</scope>
    <source>
        <strain evidence="3">RBG_16_55_9</strain>
    </source>
</reference>
<dbReference type="Gene3D" id="3.40.50.720">
    <property type="entry name" value="NAD(P)-binding Rossmann-like Domain"/>
    <property type="match status" value="1"/>
</dbReference>
<feature type="domain" description="NAD-dependent epimerase/dehydratase" evidence="1">
    <location>
        <begin position="4"/>
        <end position="227"/>
    </location>
</feature>
<proteinExistence type="predicted"/>
<gene>
    <name evidence="2" type="ORF">A2Z21_02110</name>
</gene>